<dbReference type="KEGG" id="psua:FLK61_33160"/>
<keyword evidence="6 9" id="KW-0460">Magnesium</keyword>
<dbReference type="Proteomes" id="UP000318138">
    <property type="component" value="Chromosome"/>
</dbReference>
<dbReference type="AlphaFoldDB" id="A0A859FF01"/>
<feature type="binding site" evidence="9">
    <location>
        <position position="41"/>
    </location>
    <ligand>
        <name>substrate</name>
    </ligand>
</feature>
<reference evidence="12" key="1">
    <citation type="submission" date="2019-07" db="EMBL/GenBank/DDBJ databases">
        <title>Bacillus alkalisoli sp. nov. isolated from saline soil.</title>
        <authorList>
            <person name="Sun J.-Q."/>
            <person name="Xu L."/>
        </authorList>
    </citation>
    <scope>NUCLEOTIDE SEQUENCE [LARGE SCALE GENOMIC DNA]</scope>
    <source>
        <strain evidence="12">M4U3P1</strain>
    </source>
</reference>
<feature type="binding site" evidence="9">
    <location>
        <position position="98"/>
    </location>
    <ligand>
        <name>ATP</name>
        <dbReference type="ChEBI" id="CHEBI:30616"/>
    </ligand>
</feature>
<evidence type="ECO:0000256" key="3">
    <source>
        <dbReference type="ARBA" id="ARBA00022695"/>
    </source>
</evidence>
<evidence type="ECO:0000313" key="12">
    <source>
        <dbReference type="Proteomes" id="UP000318138"/>
    </source>
</evidence>
<dbReference type="NCBIfam" id="TIGR00125">
    <property type="entry name" value="cyt_tran_rel"/>
    <property type="match status" value="1"/>
</dbReference>
<name>A0A859FF01_9BACI</name>
<evidence type="ECO:0000256" key="2">
    <source>
        <dbReference type="ARBA" id="ARBA00022679"/>
    </source>
</evidence>
<comment type="catalytic activity">
    <reaction evidence="8 9">
        <text>(R)-4'-phosphopantetheine + ATP + H(+) = 3'-dephospho-CoA + diphosphate</text>
        <dbReference type="Rhea" id="RHEA:19801"/>
        <dbReference type="ChEBI" id="CHEBI:15378"/>
        <dbReference type="ChEBI" id="CHEBI:30616"/>
        <dbReference type="ChEBI" id="CHEBI:33019"/>
        <dbReference type="ChEBI" id="CHEBI:57328"/>
        <dbReference type="ChEBI" id="CHEBI:61723"/>
        <dbReference type="EC" id="2.7.7.3"/>
    </reaction>
</comment>
<evidence type="ECO:0000259" key="10">
    <source>
        <dbReference type="Pfam" id="PF01467"/>
    </source>
</evidence>
<comment type="similarity">
    <text evidence="9">Belongs to the bacterial CoaD family.</text>
</comment>
<feature type="binding site" evidence="9">
    <location>
        <begin position="9"/>
        <end position="10"/>
    </location>
    <ligand>
        <name>ATP</name>
        <dbReference type="ChEBI" id="CHEBI:30616"/>
    </ligand>
</feature>
<evidence type="ECO:0000313" key="11">
    <source>
        <dbReference type="EMBL" id="QKS71541.1"/>
    </source>
</evidence>
<protein>
    <recommendedName>
        <fullName evidence="9">Phosphopantetheine adenylyltransferase</fullName>
        <ecNumber evidence="9">2.7.7.3</ecNumber>
    </recommendedName>
    <alternativeName>
        <fullName evidence="9">Dephospho-CoA pyrophosphorylase</fullName>
    </alternativeName>
    <alternativeName>
        <fullName evidence="9">Pantetheine-phosphate adenylyltransferase</fullName>
        <shortName evidence="9">PPAT</shortName>
    </alternativeName>
</protein>
<comment type="subunit">
    <text evidence="9">Homohexamer.</text>
</comment>
<feature type="binding site" evidence="9">
    <location>
        <position position="9"/>
    </location>
    <ligand>
        <name>substrate</name>
    </ligand>
</feature>
<dbReference type="Pfam" id="PF01467">
    <property type="entry name" value="CTP_transf_like"/>
    <property type="match status" value="1"/>
</dbReference>
<organism evidence="11 12">
    <name type="scientific">Paenalkalicoccus suaedae</name>
    <dbReference type="NCBI Taxonomy" id="2592382"/>
    <lineage>
        <taxon>Bacteria</taxon>
        <taxon>Bacillati</taxon>
        <taxon>Bacillota</taxon>
        <taxon>Bacilli</taxon>
        <taxon>Bacillales</taxon>
        <taxon>Bacillaceae</taxon>
        <taxon>Paenalkalicoccus</taxon>
    </lineage>
</organism>
<keyword evidence="1 9" id="KW-0963">Cytoplasm</keyword>
<evidence type="ECO:0000256" key="4">
    <source>
        <dbReference type="ARBA" id="ARBA00022741"/>
    </source>
</evidence>
<dbReference type="GO" id="GO:0015937">
    <property type="term" value="P:coenzyme A biosynthetic process"/>
    <property type="evidence" value="ECO:0007669"/>
    <property type="project" value="UniProtKB-UniRule"/>
</dbReference>
<dbReference type="PANTHER" id="PTHR21342:SF1">
    <property type="entry name" value="PHOSPHOPANTETHEINE ADENYLYLTRANSFERASE"/>
    <property type="match status" value="1"/>
</dbReference>
<dbReference type="SUPFAM" id="SSF52374">
    <property type="entry name" value="Nucleotidylyl transferase"/>
    <property type="match status" value="1"/>
</dbReference>
<comment type="pathway">
    <text evidence="9">Cofactor biosynthesis; coenzyme A biosynthesis; CoA from (R)-pantothenate: step 4/5.</text>
</comment>
<accession>A0A859FF01</accession>
<feature type="binding site" evidence="9">
    <location>
        <position position="73"/>
    </location>
    <ligand>
        <name>substrate</name>
    </ligand>
</feature>
<dbReference type="UniPathway" id="UPA00241">
    <property type="reaction ID" value="UER00355"/>
</dbReference>
<sequence length="160" mass="17372">MKTALVPGSFDPITAGHVDIIKRAATLFDHVVVAVLTNSKKQPLFSTVERKELIRTSLEGVENVSVEAFDGLLMDIAKQKDAVAIVKGLRSVTDFEYEAAMSSMNQAIDPSIQTVFLQTDPALSFVSSSIVKEVAKYEALPENLVPPHVADALRAKFADK</sequence>
<feature type="binding site" evidence="9">
    <location>
        <position position="17"/>
    </location>
    <ligand>
        <name>ATP</name>
        <dbReference type="ChEBI" id="CHEBI:30616"/>
    </ligand>
</feature>
<keyword evidence="2 9" id="KW-0808">Transferase</keyword>
<keyword evidence="4 9" id="KW-0547">Nucleotide-binding</keyword>
<evidence type="ECO:0000256" key="8">
    <source>
        <dbReference type="ARBA" id="ARBA00029346"/>
    </source>
</evidence>
<dbReference type="EC" id="2.7.7.3" evidence="9"/>
<evidence type="ECO:0000256" key="1">
    <source>
        <dbReference type="ARBA" id="ARBA00022490"/>
    </source>
</evidence>
<dbReference type="CDD" id="cd02163">
    <property type="entry name" value="PPAT"/>
    <property type="match status" value="1"/>
</dbReference>
<evidence type="ECO:0000256" key="5">
    <source>
        <dbReference type="ARBA" id="ARBA00022840"/>
    </source>
</evidence>
<feature type="binding site" evidence="9">
    <location>
        <begin position="123"/>
        <end position="129"/>
    </location>
    <ligand>
        <name>ATP</name>
        <dbReference type="ChEBI" id="CHEBI:30616"/>
    </ligand>
</feature>
<feature type="site" description="Transition state stabilizer" evidence="9">
    <location>
        <position position="17"/>
    </location>
</feature>
<dbReference type="PANTHER" id="PTHR21342">
    <property type="entry name" value="PHOSPHOPANTETHEINE ADENYLYLTRANSFERASE"/>
    <property type="match status" value="1"/>
</dbReference>
<evidence type="ECO:0000256" key="9">
    <source>
        <dbReference type="HAMAP-Rule" id="MF_00151"/>
    </source>
</evidence>
<dbReference type="InterPro" id="IPR001980">
    <property type="entry name" value="PPAT"/>
</dbReference>
<feature type="domain" description="Cytidyltransferase-like" evidence="10">
    <location>
        <begin position="5"/>
        <end position="133"/>
    </location>
</feature>
<dbReference type="Gene3D" id="3.40.50.620">
    <property type="entry name" value="HUPs"/>
    <property type="match status" value="1"/>
</dbReference>
<dbReference type="EMBL" id="CP041372">
    <property type="protein sequence ID" value="QKS71541.1"/>
    <property type="molecule type" value="Genomic_DNA"/>
</dbReference>
<dbReference type="GO" id="GO:0005524">
    <property type="term" value="F:ATP binding"/>
    <property type="evidence" value="ECO:0007669"/>
    <property type="project" value="UniProtKB-KW"/>
</dbReference>
<dbReference type="PRINTS" id="PR01020">
    <property type="entry name" value="LPSBIOSNTHSS"/>
</dbReference>
<comment type="function">
    <text evidence="9">Reversibly transfers an adenylyl group from ATP to 4'-phosphopantetheine, yielding dephospho-CoA (dPCoA) and pyrophosphate.</text>
</comment>
<dbReference type="InterPro" id="IPR004821">
    <property type="entry name" value="Cyt_trans-like"/>
</dbReference>
<keyword evidence="12" id="KW-1185">Reference proteome</keyword>
<proteinExistence type="inferred from homology"/>
<keyword evidence="5 9" id="KW-0067">ATP-binding</keyword>
<dbReference type="GO" id="GO:0004595">
    <property type="term" value="F:pantetheine-phosphate adenylyltransferase activity"/>
    <property type="evidence" value="ECO:0007669"/>
    <property type="project" value="UniProtKB-UniRule"/>
</dbReference>
<keyword evidence="7 9" id="KW-0173">Coenzyme A biosynthesis</keyword>
<dbReference type="InterPro" id="IPR014729">
    <property type="entry name" value="Rossmann-like_a/b/a_fold"/>
</dbReference>
<evidence type="ECO:0000256" key="6">
    <source>
        <dbReference type="ARBA" id="ARBA00022842"/>
    </source>
</evidence>
<comment type="subcellular location">
    <subcellularLocation>
        <location evidence="9">Cytoplasm</location>
    </subcellularLocation>
</comment>
<dbReference type="GO" id="GO:0005737">
    <property type="term" value="C:cytoplasm"/>
    <property type="evidence" value="ECO:0007669"/>
    <property type="project" value="UniProtKB-SubCell"/>
</dbReference>
<feature type="binding site" evidence="9">
    <location>
        <position position="87"/>
    </location>
    <ligand>
        <name>substrate</name>
    </ligand>
</feature>
<gene>
    <name evidence="9 11" type="primary">coaD</name>
    <name evidence="11" type="ORF">FLK61_33160</name>
</gene>
<dbReference type="RefSeq" id="WP_176009576.1">
    <property type="nucleotide sequence ID" value="NZ_CP041372.2"/>
</dbReference>
<dbReference type="NCBIfam" id="TIGR01510">
    <property type="entry name" value="coaD_prev_kdtB"/>
    <property type="match status" value="1"/>
</dbReference>
<keyword evidence="3 9" id="KW-0548">Nucleotidyltransferase</keyword>
<comment type="cofactor">
    <cofactor evidence="9">
        <name>Mg(2+)</name>
        <dbReference type="ChEBI" id="CHEBI:18420"/>
    </cofactor>
</comment>
<evidence type="ECO:0000256" key="7">
    <source>
        <dbReference type="ARBA" id="ARBA00022993"/>
    </source>
</evidence>
<feature type="binding site" evidence="9">
    <location>
        <begin position="88"/>
        <end position="90"/>
    </location>
    <ligand>
        <name>ATP</name>
        <dbReference type="ChEBI" id="CHEBI:30616"/>
    </ligand>
</feature>
<dbReference type="HAMAP" id="MF_00151">
    <property type="entry name" value="PPAT_bact"/>
    <property type="match status" value="1"/>
</dbReference>